<proteinExistence type="predicted"/>
<evidence type="ECO:0000313" key="1">
    <source>
        <dbReference type="Proteomes" id="UP000887579"/>
    </source>
</evidence>
<accession>A0AC34GHH5</accession>
<dbReference type="WBParaSite" id="ES5_v2.g29091.t1">
    <property type="protein sequence ID" value="ES5_v2.g29091.t1"/>
    <property type="gene ID" value="ES5_v2.g29091"/>
</dbReference>
<dbReference type="Proteomes" id="UP000887579">
    <property type="component" value="Unplaced"/>
</dbReference>
<name>A0AC34GHH5_9BILA</name>
<reference evidence="2" key="1">
    <citation type="submission" date="2022-11" db="UniProtKB">
        <authorList>
            <consortium name="WormBaseParasite"/>
        </authorList>
    </citation>
    <scope>IDENTIFICATION</scope>
</reference>
<evidence type="ECO:0000313" key="2">
    <source>
        <dbReference type="WBParaSite" id="ES5_v2.g29091.t1"/>
    </source>
</evidence>
<protein>
    <submittedName>
        <fullName evidence="2">Peptidase A1 domain-containing protein</fullName>
    </submittedName>
</protein>
<organism evidence="1 2">
    <name type="scientific">Panagrolaimus sp. ES5</name>
    <dbReference type="NCBI Taxonomy" id="591445"/>
    <lineage>
        <taxon>Eukaryota</taxon>
        <taxon>Metazoa</taxon>
        <taxon>Ecdysozoa</taxon>
        <taxon>Nematoda</taxon>
        <taxon>Chromadorea</taxon>
        <taxon>Rhabditida</taxon>
        <taxon>Tylenchina</taxon>
        <taxon>Panagrolaimomorpha</taxon>
        <taxon>Panagrolaimoidea</taxon>
        <taxon>Panagrolaimidae</taxon>
        <taxon>Panagrolaimus</taxon>
    </lineage>
</organism>
<sequence>MDSVSVGSYSSNAGWEVISDTGTEFIGGPSAIIDSIFKELGGAYDSYYGLYSINCSDDIGPVTFTIGGIKYPVDGKQMITTIDKEKCVLTLFSFDSTSQWIFGAPWIRSYCNIYGIGNKNIGFAKVMS</sequence>